<name>A0A644ZR24_9ZZZZ</name>
<protein>
    <submittedName>
        <fullName evidence="1">Uncharacterized protein</fullName>
    </submittedName>
</protein>
<accession>A0A644ZR24</accession>
<comment type="caution">
    <text evidence="1">The sequence shown here is derived from an EMBL/GenBank/DDBJ whole genome shotgun (WGS) entry which is preliminary data.</text>
</comment>
<gene>
    <name evidence="1" type="ORF">SDC9_86692</name>
</gene>
<dbReference type="EMBL" id="VSSQ01008861">
    <property type="protein sequence ID" value="MPM40054.1"/>
    <property type="molecule type" value="Genomic_DNA"/>
</dbReference>
<proteinExistence type="predicted"/>
<dbReference type="AlphaFoldDB" id="A0A644ZR24"/>
<reference evidence="1" key="1">
    <citation type="submission" date="2019-08" db="EMBL/GenBank/DDBJ databases">
        <authorList>
            <person name="Kucharzyk K."/>
            <person name="Murdoch R.W."/>
            <person name="Higgins S."/>
            <person name="Loffler F."/>
        </authorList>
    </citation>
    <scope>NUCLEOTIDE SEQUENCE</scope>
</reference>
<sequence length="99" mass="10805">MANAAGEIVIGKTQKTRDIDKCKGIRQPWIFEHAHHAQAAQNQVAHELHGDRPIDAVHGFGVRLIQEHAGKHAGVPYQGDILQKELTRAGAAEKIAGFQ</sequence>
<evidence type="ECO:0000313" key="1">
    <source>
        <dbReference type="EMBL" id="MPM40054.1"/>
    </source>
</evidence>
<organism evidence="1">
    <name type="scientific">bioreactor metagenome</name>
    <dbReference type="NCBI Taxonomy" id="1076179"/>
    <lineage>
        <taxon>unclassified sequences</taxon>
        <taxon>metagenomes</taxon>
        <taxon>ecological metagenomes</taxon>
    </lineage>
</organism>